<protein>
    <submittedName>
        <fullName evidence="2">Uncharacterized protein</fullName>
    </submittedName>
</protein>
<proteinExistence type="predicted"/>
<accession>A0A9Q8Y2T0</accession>
<dbReference type="AlphaFoldDB" id="A0A9Q8Y2T0"/>
<dbReference type="EMBL" id="JAMWGI010000001">
    <property type="protein sequence ID" value="MDG6193036.1"/>
    <property type="molecule type" value="Genomic_DNA"/>
</dbReference>
<sequence>MVPQLIKAELMPNLRLKLTFSNNEIRFLGTRRSKDFINENNILKNMLVAWGASLSSLAGPEQKLEINKDGSLTVERHTLSAEELYRLSVANLSELTL</sequence>
<name>A0A9Q8Y2T0_9LACT</name>
<organism evidence="2 3">
    <name type="scientific">Lactococcus formosensis</name>
    <dbReference type="NCBI Taxonomy" id="1281486"/>
    <lineage>
        <taxon>Bacteria</taxon>
        <taxon>Bacillati</taxon>
        <taxon>Bacillota</taxon>
        <taxon>Bacilli</taxon>
        <taxon>Lactobacillales</taxon>
        <taxon>Streptococcaceae</taxon>
        <taxon>Lactococcus</taxon>
    </lineage>
</organism>
<dbReference type="RefSeq" id="WP_017369041.1">
    <property type="nucleotide sequence ID" value="NZ_BOVP01000001.1"/>
</dbReference>
<reference evidence="1" key="2">
    <citation type="submission" date="2022-06" db="EMBL/GenBank/DDBJ databases">
        <title>Lactococcus from bovine mastitis in China.</title>
        <authorList>
            <person name="Lin Y."/>
            <person name="Han B."/>
        </authorList>
    </citation>
    <scope>NUCLEOTIDE SEQUENCE</scope>
    <source>
        <strain evidence="1">Hebei-B-39</strain>
    </source>
</reference>
<dbReference type="KEGG" id="lfo:LMK00_03085"/>
<gene>
    <name evidence="2" type="ORF">LMK00_03085</name>
    <name evidence="1" type="ORF">NF708_03330</name>
</gene>
<evidence type="ECO:0000313" key="1">
    <source>
        <dbReference type="EMBL" id="MDG6193036.1"/>
    </source>
</evidence>
<dbReference type="GeneID" id="89494181"/>
<reference evidence="2" key="1">
    <citation type="journal article" date="2022" name="Front. Microbiol.">
        <title>Feed Insects as a Reservoir of Granadaene-Producing Lactococci.</title>
        <authorList>
            <person name="Neuzil-Bunesova V."/>
            <person name="Ramirez Garcia A."/>
            <person name="Modrackova N."/>
            <person name="Makovska M."/>
            <person name="Sabolova M."/>
            <person name="Sproer C."/>
            <person name="Bunk B."/>
            <person name="Blom J."/>
            <person name="Schwab C."/>
        </authorList>
    </citation>
    <scope>NUCLEOTIDE SEQUENCE</scope>
    <source>
        <strain evidence="2">I4/6O</strain>
    </source>
</reference>
<evidence type="ECO:0000313" key="3">
    <source>
        <dbReference type="Proteomes" id="UP001056730"/>
    </source>
</evidence>
<dbReference type="Proteomes" id="UP001153203">
    <property type="component" value="Unassembled WGS sequence"/>
</dbReference>
<dbReference type="EMBL" id="CP086395">
    <property type="protein sequence ID" value="USJ20998.1"/>
    <property type="molecule type" value="Genomic_DNA"/>
</dbReference>
<dbReference type="Proteomes" id="UP001056730">
    <property type="component" value="Chromosome"/>
</dbReference>
<evidence type="ECO:0000313" key="2">
    <source>
        <dbReference type="EMBL" id="USJ20998.1"/>
    </source>
</evidence>